<accession>A0AAW1JT98</accession>
<reference evidence="2" key="1">
    <citation type="submission" date="2024-03" db="EMBL/GenBank/DDBJ databases">
        <title>WGS assembly of Saponaria officinalis var. Norfolk2.</title>
        <authorList>
            <person name="Jenkins J."/>
            <person name="Shu S."/>
            <person name="Grimwood J."/>
            <person name="Barry K."/>
            <person name="Goodstein D."/>
            <person name="Schmutz J."/>
            <person name="Leebens-Mack J."/>
            <person name="Osbourn A."/>
        </authorList>
    </citation>
    <scope>NUCLEOTIDE SEQUENCE [LARGE SCALE GENOMIC DNA]</scope>
    <source>
        <strain evidence="2">JIC</strain>
    </source>
</reference>
<keyword evidence="1" id="KW-0812">Transmembrane</keyword>
<gene>
    <name evidence="2" type="ORF">RND81_07G089200</name>
</gene>
<proteinExistence type="predicted"/>
<dbReference type="Proteomes" id="UP001443914">
    <property type="component" value="Unassembled WGS sequence"/>
</dbReference>
<dbReference type="AlphaFoldDB" id="A0AAW1JT98"/>
<name>A0AAW1JT98_SAPOF</name>
<keyword evidence="3" id="KW-1185">Reference proteome</keyword>
<sequence length="166" mass="19263">MGQVGVPIERDTLEAANELFHQKITICASIATSFDKVGDVLFWIAFSVEQLEFWRFLSKRHFEAIESFCVGLNVMLIVLRSFTKLHLDGVRNHVMHVFFSERTVLSSTVVPVRSCSTVFTSVIMLRRLRMFLQLLGQRCNLFGFLFILLLEFLEHCFHLSELFLKN</sequence>
<keyword evidence="1" id="KW-0472">Membrane</keyword>
<evidence type="ECO:0000313" key="3">
    <source>
        <dbReference type="Proteomes" id="UP001443914"/>
    </source>
</evidence>
<dbReference type="EMBL" id="JBDFQZ010000007">
    <property type="protein sequence ID" value="KAK9705881.1"/>
    <property type="molecule type" value="Genomic_DNA"/>
</dbReference>
<feature type="transmembrane region" description="Helical" evidence="1">
    <location>
        <begin position="141"/>
        <end position="160"/>
    </location>
</feature>
<evidence type="ECO:0000256" key="1">
    <source>
        <dbReference type="SAM" id="Phobius"/>
    </source>
</evidence>
<keyword evidence="1" id="KW-1133">Transmembrane helix</keyword>
<comment type="caution">
    <text evidence="2">The sequence shown here is derived from an EMBL/GenBank/DDBJ whole genome shotgun (WGS) entry which is preliminary data.</text>
</comment>
<protein>
    <submittedName>
        <fullName evidence="2">Uncharacterized protein</fullName>
    </submittedName>
</protein>
<organism evidence="2 3">
    <name type="scientific">Saponaria officinalis</name>
    <name type="common">Common soapwort</name>
    <name type="synonym">Lychnis saponaria</name>
    <dbReference type="NCBI Taxonomy" id="3572"/>
    <lineage>
        <taxon>Eukaryota</taxon>
        <taxon>Viridiplantae</taxon>
        <taxon>Streptophyta</taxon>
        <taxon>Embryophyta</taxon>
        <taxon>Tracheophyta</taxon>
        <taxon>Spermatophyta</taxon>
        <taxon>Magnoliopsida</taxon>
        <taxon>eudicotyledons</taxon>
        <taxon>Gunneridae</taxon>
        <taxon>Pentapetalae</taxon>
        <taxon>Caryophyllales</taxon>
        <taxon>Caryophyllaceae</taxon>
        <taxon>Caryophylleae</taxon>
        <taxon>Saponaria</taxon>
    </lineage>
</organism>
<evidence type="ECO:0000313" key="2">
    <source>
        <dbReference type="EMBL" id="KAK9705881.1"/>
    </source>
</evidence>